<proteinExistence type="predicted"/>
<dbReference type="Proteomes" id="UP000238415">
    <property type="component" value="Unassembled WGS sequence"/>
</dbReference>
<reference evidence="1 2" key="1">
    <citation type="submission" date="2018-03" db="EMBL/GenBank/DDBJ databases">
        <title>Genome sequence of Moorella humiferrea DSM 23265.</title>
        <authorList>
            <person name="Poehlein A."/>
            <person name="Daniel R."/>
        </authorList>
    </citation>
    <scope>NUCLEOTIDE SEQUENCE [LARGE SCALE GENOMIC DNA]</scope>
    <source>
        <strain evidence="1 2">DSM 23265</strain>
    </source>
</reference>
<organism evidence="1 2">
    <name type="scientific">Neomoorella humiferrea</name>
    <dbReference type="NCBI Taxonomy" id="676965"/>
    <lineage>
        <taxon>Bacteria</taxon>
        <taxon>Bacillati</taxon>
        <taxon>Bacillota</taxon>
        <taxon>Clostridia</taxon>
        <taxon>Neomoorellales</taxon>
        <taxon>Neomoorellaceae</taxon>
        <taxon>Neomoorella</taxon>
    </lineage>
</organism>
<dbReference type="InterPro" id="IPR014958">
    <property type="entry name" value="DGC"/>
</dbReference>
<protein>
    <submittedName>
        <fullName evidence="1">DGC domain protein</fullName>
    </submittedName>
</protein>
<dbReference type="RefSeq" id="WP_106005454.1">
    <property type="nucleotide sequence ID" value="NZ_CP136419.1"/>
</dbReference>
<dbReference type="AlphaFoldDB" id="A0A2T0ARU2"/>
<gene>
    <name evidence="1" type="ORF">MOHU_14890</name>
</gene>
<keyword evidence="2" id="KW-1185">Reference proteome</keyword>
<dbReference type="Pfam" id="PF08859">
    <property type="entry name" value="DGC"/>
    <property type="match status" value="1"/>
</dbReference>
<evidence type="ECO:0000313" key="1">
    <source>
        <dbReference type="EMBL" id="PRR72560.1"/>
    </source>
</evidence>
<name>A0A2T0ARU2_9FIRM</name>
<dbReference type="OrthoDB" id="1682385at2"/>
<sequence>MATRKLGILPCQGACNVGNMTHKVALKFVDNEKINMVCSLGLPLAIPSIIDMAKANDHFIALNGCPIKCSSKALDKVGITDYEEIVLTGDFGIAKNKNFADETGMDKVEAKVKASIDKFFAD</sequence>
<dbReference type="EMBL" id="PVXM01000028">
    <property type="protein sequence ID" value="PRR72560.1"/>
    <property type="molecule type" value="Genomic_DNA"/>
</dbReference>
<comment type="caution">
    <text evidence="1">The sequence shown here is derived from an EMBL/GenBank/DDBJ whole genome shotgun (WGS) entry which is preliminary data.</text>
</comment>
<accession>A0A2T0ARU2</accession>
<evidence type="ECO:0000313" key="2">
    <source>
        <dbReference type="Proteomes" id="UP000238415"/>
    </source>
</evidence>